<evidence type="ECO:0000256" key="1">
    <source>
        <dbReference type="RuleBase" id="RU003651"/>
    </source>
</evidence>
<evidence type="ECO:0000259" key="2">
    <source>
        <dbReference type="SMART" id="SM00382"/>
    </source>
</evidence>
<dbReference type="HOGENOM" id="CLU_646568_0_0_7"/>
<dbReference type="Proteomes" id="UP000001784">
    <property type="component" value="Chromosome"/>
</dbReference>
<dbReference type="SUPFAM" id="SSF52540">
    <property type="entry name" value="P-loop containing nucleoside triphosphate hydrolases"/>
    <property type="match status" value="1"/>
</dbReference>
<dbReference type="InterPro" id="IPR041569">
    <property type="entry name" value="AAA_lid_3"/>
</dbReference>
<gene>
    <name evidence="3" type="ordered locus">Sfum_2326</name>
</gene>
<dbReference type="AlphaFoldDB" id="A0LKQ5"/>
<sequence>MDADKPGAMEIIELLLTADIYNSVADLGANDLPQKIRDHYRDPETGIVSRPMRVTLADVEKIYGIEGGHAIVRMLPFIEQEESDGHIWLAPFDSGAQWLAHQDSYDLIQSNPVLAFHYQKDDPTISYAEARWKRPPVSEIEARIEKMFGEEADSLMKLVTIKVPGEVRSRLDELVLTDEQHEEIAKAQKALEYRDYLKDIGLFEIGKILLVGPPGTGKTSSARALGRWFDLPLVEVNLSMLISKYLGETSKNIDNVFMLAKKLGPCILFIDEFDFVAKTRDSDDHGAMKRAVNTLLKAVDEVSLVEDGVLLVAATNYPQLLDHAAWRRFDKVLSFTLPDEDMRSRILAMVLRRMDASVDADALARLTAGYSGSDLRLVVREAVLNALLEDRKKIDQKDLLRAVAQFQRRMDDHRANSIT</sequence>
<name>A0LKQ5_SYNFM</name>
<proteinExistence type="inferred from homology"/>
<reference evidence="3 4" key="1">
    <citation type="submission" date="2006-10" db="EMBL/GenBank/DDBJ databases">
        <title>Complete sequence of Syntrophobacter fumaroxidans MPOB.</title>
        <authorList>
            <consortium name="US DOE Joint Genome Institute"/>
            <person name="Copeland A."/>
            <person name="Lucas S."/>
            <person name="Lapidus A."/>
            <person name="Barry K."/>
            <person name="Detter J.C."/>
            <person name="Glavina del Rio T."/>
            <person name="Hammon N."/>
            <person name="Israni S."/>
            <person name="Pitluck S."/>
            <person name="Goltsman E.G."/>
            <person name="Martinez M."/>
            <person name="Schmutz J."/>
            <person name="Larimer F."/>
            <person name="Land M."/>
            <person name="Hauser L."/>
            <person name="Kyrpides N."/>
            <person name="Kim E."/>
            <person name="Boone D.R."/>
            <person name="Brockman F."/>
            <person name="Culley D."/>
            <person name="Ferry J."/>
            <person name="Gunsalus R."/>
            <person name="McInerney M.J."/>
            <person name="Morrison M."/>
            <person name="Plugge C."/>
            <person name="Rohlin L."/>
            <person name="Scholten J."/>
            <person name="Sieber J."/>
            <person name="Stams A.J.M."/>
            <person name="Worm P."/>
            <person name="Henstra A.M."/>
            <person name="Richardson P."/>
        </authorList>
    </citation>
    <scope>NUCLEOTIDE SEQUENCE [LARGE SCALE GENOMIC DNA]</scope>
    <source>
        <strain evidence="4">DSM 10017 / MPOB</strain>
    </source>
</reference>
<dbReference type="Pfam" id="PF17862">
    <property type="entry name" value="AAA_lid_3"/>
    <property type="match status" value="1"/>
</dbReference>
<dbReference type="InterPro" id="IPR003960">
    <property type="entry name" value="ATPase_AAA_CS"/>
</dbReference>
<dbReference type="OrthoDB" id="9802352at2"/>
<accession>A0LKQ5</accession>
<dbReference type="InterPro" id="IPR003593">
    <property type="entry name" value="AAA+_ATPase"/>
</dbReference>
<dbReference type="Gene3D" id="3.40.50.300">
    <property type="entry name" value="P-loop containing nucleotide triphosphate hydrolases"/>
    <property type="match status" value="1"/>
</dbReference>
<dbReference type="InterPro" id="IPR050168">
    <property type="entry name" value="AAA_ATPase_domain"/>
</dbReference>
<dbReference type="EMBL" id="CP000478">
    <property type="protein sequence ID" value="ABK18007.1"/>
    <property type="molecule type" value="Genomic_DNA"/>
</dbReference>
<protein>
    <submittedName>
        <fullName evidence="3">AAA ATPase, central domain protein</fullName>
    </submittedName>
</protein>
<comment type="similarity">
    <text evidence="1">Belongs to the AAA ATPase family.</text>
</comment>
<dbReference type="InParanoid" id="A0LKQ5"/>
<keyword evidence="1" id="KW-0547">Nucleotide-binding</keyword>
<keyword evidence="1" id="KW-0067">ATP-binding</keyword>
<dbReference type="PANTHER" id="PTHR23077">
    <property type="entry name" value="AAA-FAMILY ATPASE"/>
    <property type="match status" value="1"/>
</dbReference>
<dbReference type="InterPro" id="IPR003959">
    <property type="entry name" value="ATPase_AAA_core"/>
</dbReference>
<dbReference type="GO" id="GO:0016887">
    <property type="term" value="F:ATP hydrolysis activity"/>
    <property type="evidence" value="ECO:0007669"/>
    <property type="project" value="InterPro"/>
</dbReference>
<dbReference type="PANTHER" id="PTHR23077:SF198">
    <property type="entry name" value="ATP-DEPENDENT ZINC METALLOPROTEASE FTSH"/>
    <property type="match status" value="1"/>
</dbReference>
<organism evidence="3 4">
    <name type="scientific">Syntrophobacter fumaroxidans (strain DSM 10017 / MPOB)</name>
    <dbReference type="NCBI Taxonomy" id="335543"/>
    <lineage>
        <taxon>Bacteria</taxon>
        <taxon>Pseudomonadati</taxon>
        <taxon>Thermodesulfobacteriota</taxon>
        <taxon>Syntrophobacteria</taxon>
        <taxon>Syntrophobacterales</taxon>
        <taxon>Syntrophobacteraceae</taxon>
        <taxon>Syntrophobacter</taxon>
    </lineage>
</organism>
<dbReference type="PROSITE" id="PS00674">
    <property type="entry name" value="AAA"/>
    <property type="match status" value="1"/>
</dbReference>
<dbReference type="SMART" id="SM00382">
    <property type="entry name" value="AAA"/>
    <property type="match status" value="1"/>
</dbReference>
<dbReference type="KEGG" id="sfu:Sfum_2326"/>
<keyword evidence="4" id="KW-1185">Reference proteome</keyword>
<feature type="domain" description="AAA+ ATPase" evidence="2">
    <location>
        <begin position="204"/>
        <end position="339"/>
    </location>
</feature>
<dbReference type="GO" id="GO:0005524">
    <property type="term" value="F:ATP binding"/>
    <property type="evidence" value="ECO:0007669"/>
    <property type="project" value="UniProtKB-KW"/>
</dbReference>
<dbReference type="eggNOG" id="COG0464">
    <property type="taxonomic scope" value="Bacteria"/>
</dbReference>
<evidence type="ECO:0000313" key="3">
    <source>
        <dbReference type="EMBL" id="ABK18007.1"/>
    </source>
</evidence>
<dbReference type="CDD" id="cd19481">
    <property type="entry name" value="RecA-like_protease"/>
    <property type="match status" value="1"/>
</dbReference>
<evidence type="ECO:0000313" key="4">
    <source>
        <dbReference type="Proteomes" id="UP000001784"/>
    </source>
</evidence>
<dbReference type="InterPro" id="IPR027417">
    <property type="entry name" value="P-loop_NTPase"/>
</dbReference>
<dbReference type="RefSeq" id="WP_011699176.1">
    <property type="nucleotide sequence ID" value="NC_008554.1"/>
</dbReference>
<dbReference type="Gene3D" id="1.10.8.60">
    <property type="match status" value="1"/>
</dbReference>
<dbReference type="Pfam" id="PF00004">
    <property type="entry name" value="AAA"/>
    <property type="match status" value="1"/>
</dbReference>
<dbReference type="STRING" id="335543.Sfum_2326"/>